<sequence>MRRFAALGPPCQQGAPLQASWSAVSLQLRFGSVDVNTGTRLLQTDTAGVDMSKLELLGAFLNERLTAAAEEILGAVKEAVEEYQSEILRSQEENERLKGLLHAAVQRLLLQPGEPGPPPVPLQEDIQARESEWRGREDLVLLHVKEEPKPRHLQTDLEQELEKTDSEEQSLHPASAQRVSPPPLTSMELKKEDSEENRVKLHASSSSSSPAKVPLDCSRAAQIGTGLTSTKSRRPPKTGPLLKGLKPSVLTMPIKNGRPLKLPRPSQPGQSIQRWHSCSECGKSFSFACQLEVHTRWHTKEKPYGCGVCRKSFTTVSMLKRHHRIHTGEKPFRCHVCGKCFNQSAHLNTHFRLHTRDRAGRGRPPQ</sequence>
<dbReference type="PROSITE" id="PS00028">
    <property type="entry name" value="ZINC_FINGER_C2H2_1"/>
    <property type="match status" value="3"/>
</dbReference>
<feature type="domain" description="C2H2-type" evidence="10">
    <location>
        <begin position="304"/>
        <end position="331"/>
    </location>
</feature>
<reference evidence="11 12" key="2">
    <citation type="submission" date="2017-04" db="EMBL/GenBank/DDBJ databases">
        <title>CpG methylation of centromeres and impact of large insertions on vertebrate speciation.</title>
        <authorList>
            <person name="Ichikawa K."/>
            <person name="Yoshimura J."/>
            <person name="Morishita S."/>
        </authorList>
    </citation>
    <scope>NUCLEOTIDE SEQUENCE</scope>
    <source>
        <strain evidence="11 12">HSOK</strain>
    </source>
</reference>
<dbReference type="InterPro" id="IPR013087">
    <property type="entry name" value="Znf_C2H2_type"/>
</dbReference>
<dbReference type="SMART" id="SM00355">
    <property type="entry name" value="ZnF_C2H2"/>
    <property type="match status" value="3"/>
</dbReference>
<evidence type="ECO:0000256" key="7">
    <source>
        <dbReference type="PROSITE-ProRule" id="PRU00042"/>
    </source>
</evidence>
<keyword evidence="6" id="KW-0539">Nucleus</keyword>
<evidence type="ECO:0000256" key="6">
    <source>
        <dbReference type="ARBA" id="ARBA00023242"/>
    </source>
</evidence>
<keyword evidence="5" id="KW-0862">Zinc</keyword>
<dbReference type="SUPFAM" id="SSF57667">
    <property type="entry name" value="beta-beta-alpha zinc fingers"/>
    <property type="match status" value="2"/>
</dbReference>
<proteinExistence type="predicted"/>
<evidence type="ECO:0000259" key="10">
    <source>
        <dbReference type="PROSITE" id="PS50157"/>
    </source>
</evidence>
<feature type="compositionally biased region" description="Basic and acidic residues" evidence="9">
    <location>
        <begin position="188"/>
        <end position="199"/>
    </location>
</feature>
<dbReference type="GO" id="GO:0005634">
    <property type="term" value="C:nucleus"/>
    <property type="evidence" value="ECO:0007669"/>
    <property type="project" value="UniProtKB-SubCell"/>
</dbReference>
<dbReference type="PANTHER" id="PTHR23235:SF120">
    <property type="entry name" value="KRUPPEL-LIKE FACTOR 15"/>
    <property type="match status" value="1"/>
</dbReference>
<dbReference type="InterPro" id="IPR036236">
    <property type="entry name" value="Znf_C2H2_sf"/>
</dbReference>
<organism evidence="11 12">
    <name type="scientific">Oryzias latipes</name>
    <name type="common">Japanese rice fish</name>
    <name type="synonym">Japanese killifish</name>
    <dbReference type="NCBI Taxonomy" id="8090"/>
    <lineage>
        <taxon>Eukaryota</taxon>
        <taxon>Metazoa</taxon>
        <taxon>Chordata</taxon>
        <taxon>Craniata</taxon>
        <taxon>Vertebrata</taxon>
        <taxon>Euteleostomi</taxon>
        <taxon>Actinopterygii</taxon>
        <taxon>Neopterygii</taxon>
        <taxon>Teleostei</taxon>
        <taxon>Neoteleostei</taxon>
        <taxon>Acanthomorphata</taxon>
        <taxon>Ovalentaria</taxon>
        <taxon>Atherinomorphae</taxon>
        <taxon>Beloniformes</taxon>
        <taxon>Adrianichthyidae</taxon>
        <taxon>Oryziinae</taxon>
        <taxon>Oryzias</taxon>
    </lineage>
</organism>
<feature type="domain" description="C2H2-type" evidence="10">
    <location>
        <begin position="276"/>
        <end position="303"/>
    </location>
</feature>
<name>A0A3P9GZB4_ORYLA</name>
<feature type="coiled-coil region" evidence="8">
    <location>
        <begin position="62"/>
        <end position="100"/>
    </location>
</feature>
<evidence type="ECO:0000256" key="5">
    <source>
        <dbReference type="ARBA" id="ARBA00022833"/>
    </source>
</evidence>
<dbReference type="FunFam" id="3.30.160.60:FF:000446">
    <property type="entry name" value="Zinc finger protein"/>
    <property type="match status" value="1"/>
</dbReference>
<keyword evidence="4 7" id="KW-0863">Zinc-finger</keyword>
<accession>A0A3P9GZB4</accession>
<dbReference type="GO" id="GO:0008270">
    <property type="term" value="F:zinc ion binding"/>
    <property type="evidence" value="ECO:0007669"/>
    <property type="project" value="UniProtKB-KW"/>
</dbReference>
<evidence type="ECO:0000256" key="8">
    <source>
        <dbReference type="SAM" id="Coils"/>
    </source>
</evidence>
<dbReference type="Gene3D" id="3.30.160.60">
    <property type="entry name" value="Classic Zinc Finger"/>
    <property type="match status" value="3"/>
</dbReference>
<dbReference type="FunFam" id="3.30.160.60:FF:000557">
    <property type="entry name" value="zinc finger and SCAN domain-containing protein 29"/>
    <property type="match status" value="1"/>
</dbReference>
<dbReference type="PANTHER" id="PTHR23235">
    <property type="entry name" value="KRUEPPEL-LIKE TRANSCRIPTION FACTOR"/>
    <property type="match status" value="1"/>
</dbReference>
<keyword evidence="2" id="KW-0479">Metal-binding</keyword>
<dbReference type="PROSITE" id="PS50157">
    <property type="entry name" value="ZINC_FINGER_C2H2_2"/>
    <property type="match status" value="3"/>
</dbReference>
<keyword evidence="3" id="KW-0677">Repeat</keyword>
<evidence type="ECO:0000313" key="11">
    <source>
        <dbReference type="Ensembl" id="ENSORLP00015000855.1"/>
    </source>
</evidence>
<protein>
    <recommendedName>
        <fullName evidence="10">C2H2-type domain-containing protein</fullName>
    </recommendedName>
</protein>
<reference evidence="11" key="3">
    <citation type="submission" date="2025-08" db="UniProtKB">
        <authorList>
            <consortium name="Ensembl"/>
        </authorList>
    </citation>
    <scope>IDENTIFICATION</scope>
    <source>
        <strain evidence="11">HSOK</strain>
    </source>
</reference>
<dbReference type="Pfam" id="PF00096">
    <property type="entry name" value="zf-C2H2"/>
    <property type="match status" value="3"/>
</dbReference>
<evidence type="ECO:0000256" key="2">
    <source>
        <dbReference type="ARBA" id="ARBA00022723"/>
    </source>
</evidence>
<feature type="region of interest" description="Disordered" evidence="9">
    <location>
        <begin position="144"/>
        <end position="245"/>
    </location>
</feature>
<evidence type="ECO:0000256" key="1">
    <source>
        <dbReference type="ARBA" id="ARBA00004123"/>
    </source>
</evidence>
<dbReference type="FunFam" id="3.30.160.60:FF:001498">
    <property type="entry name" value="Zinc finger protein 404"/>
    <property type="match status" value="1"/>
</dbReference>
<dbReference type="Ensembl" id="ENSORLT00015013624.1">
    <property type="protein sequence ID" value="ENSORLP00015000855.1"/>
    <property type="gene ID" value="ENSORLG00015000790.1"/>
</dbReference>
<evidence type="ECO:0000256" key="9">
    <source>
        <dbReference type="SAM" id="MobiDB-lite"/>
    </source>
</evidence>
<keyword evidence="8" id="KW-0175">Coiled coil</keyword>
<reference evidence="11" key="4">
    <citation type="submission" date="2025-09" db="UniProtKB">
        <authorList>
            <consortium name="Ensembl"/>
        </authorList>
    </citation>
    <scope>IDENTIFICATION</scope>
    <source>
        <strain evidence="11">HSOK</strain>
    </source>
</reference>
<feature type="domain" description="C2H2-type" evidence="10">
    <location>
        <begin position="332"/>
        <end position="359"/>
    </location>
</feature>
<evidence type="ECO:0000256" key="4">
    <source>
        <dbReference type="ARBA" id="ARBA00022771"/>
    </source>
</evidence>
<comment type="subcellular location">
    <subcellularLocation>
        <location evidence="1">Nucleus</location>
    </subcellularLocation>
</comment>
<reference key="1">
    <citation type="journal article" date="2007" name="Nature">
        <title>The medaka draft genome and insights into vertebrate genome evolution.</title>
        <authorList>
            <person name="Kasahara M."/>
            <person name="Naruse K."/>
            <person name="Sasaki S."/>
            <person name="Nakatani Y."/>
            <person name="Qu W."/>
            <person name="Ahsan B."/>
            <person name="Yamada T."/>
            <person name="Nagayasu Y."/>
            <person name="Doi K."/>
            <person name="Kasai Y."/>
            <person name="Jindo T."/>
            <person name="Kobayashi D."/>
            <person name="Shimada A."/>
            <person name="Toyoda A."/>
            <person name="Kuroki Y."/>
            <person name="Fujiyama A."/>
            <person name="Sasaki T."/>
            <person name="Shimizu A."/>
            <person name="Asakawa S."/>
            <person name="Shimizu N."/>
            <person name="Hashimoto S."/>
            <person name="Yang J."/>
            <person name="Lee Y."/>
            <person name="Matsushima K."/>
            <person name="Sugano S."/>
            <person name="Sakaizumi M."/>
            <person name="Narita T."/>
            <person name="Ohishi K."/>
            <person name="Haga S."/>
            <person name="Ohta F."/>
            <person name="Nomoto H."/>
            <person name="Nogata K."/>
            <person name="Morishita T."/>
            <person name="Endo T."/>
            <person name="Shin-I T."/>
            <person name="Takeda H."/>
            <person name="Morishita S."/>
            <person name="Kohara Y."/>
        </authorList>
    </citation>
    <scope>NUCLEOTIDE SEQUENCE [LARGE SCALE GENOMIC DNA]</scope>
    <source>
        <strain>Hd-rR</strain>
    </source>
</reference>
<dbReference type="Proteomes" id="UP000265200">
    <property type="component" value="Chromosome 5"/>
</dbReference>
<evidence type="ECO:0000256" key="3">
    <source>
        <dbReference type="ARBA" id="ARBA00022737"/>
    </source>
</evidence>
<evidence type="ECO:0000313" key="12">
    <source>
        <dbReference type="Proteomes" id="UP000265200"/>
    </source>
</evidence>
<dbReference type="AlphaFoldDB" id="A0A3P9GZB4"/>
<feature type="compositionally biased region" description="Basic and acidic residues" evidence="9">
    <location>
        <begin position="144"/>
        <end position="170"/>
    </location>
</feature>